<dbReference type="SUPFAM" id="SSF56219">
    <property type="entry name" value="DNase I-like"/>
    <property type="match status" value="1"/>
</dbReference>
<evidence type="ECO:0000313" key="1">
    <source>
        <dbReference type="EMBL" id="JAG28181.1"/>
    </source>
</evidence>
<feature type="non-terminal residue" evidence="1">
    <location>
        <position position="161"/>
    </location>
</feature>
<dbReference type="Gene3D" id="3.60.10.10">
    <property type="entry name" value="Endonuclease/exonuclease/phosphatase"/>
    <property type="match status" value="1"/>
</dbReference>
<keyword evidence="1" id="KW-0695">RNA-directed DNA polymerase</keyword>
<keyword evidence="1" id="KW-0548">Nucleotidyltransferase</keyword>
<reference evidence="1" key="1">
    <citation type="journal article" date="2014" name="PLoS ONE">
        <title>Transcriptome-Based Identification of ABC Transporters in the Western Tarnished Plant Bug Lygus hesperus.</title>
        <authorList>
            <person name="Hull J.J."/>
            <person name="Chaney K."/>
            <person name="Geib S.M."/>
            <person name="Fabrick J.A."/>
            <person name="Brent C.S."/>
            <person name="Walsh D."/>
            <person name="Lavine L.C."/>
        </authorList>
    </citation>
    <scope>NUCLEOTIDE SEQUENCE</scope>
</reference>
<dbReference type="InterPro" id="IPR036691">
    <property type="entry name" value="Endo/exonu/phosph_ase_sf"/>
</dbReference>
<keyword evidence="1" id="KW-0808">Transferase</keyword>
<name>A0A0A9Y979_LYGHE</name>
<reference evidence="1" key="2">
    <citation type="submission" date="2014-07" db="EMBL/GenBank/DDBJ databases">
        <authorList>
            <person name="Hull J."/>
        </authorList>
    </citation>
    <scope>NUCLEOTIDE SEQUENCE</scope>
</reference>
<proteinExistence type="predicted"/>
<sequence length="161" mass="18816">YLKIAHLNIDSLSSHFGNLRTFLSSNFFHVLTLVETHLKPTMSNDNFEIPDFSLHRFDRSDGKKGGIAVFCHISFEFSLLCQSPENSQLEYMFFELRSKSEKFLLCSLYRHPHAAFGGQFEEDFLSLYPIYRNVILSGDFNVNFNEHRNSDDKRFLINFIS</sequence>
<organism evidence="1">
    <name type="scientific">Lygus hesperus</name>
    <name type="common">Western plant bug</name>
    <dbReference type="NCBI Taxonomy" id="30085"/>
    <lineage>
        <taxon>Eukaryota</taxon>
        <taxon>Metazoa</taxon>
        <taxon>Ecdysozoa</taxon>
        <taxon>Arthropoda</taxon>
        <taxon>Hexapoda</taxon>
        <taxon>Insecta</taxon>
        <taxon>Pterygota</taxon>
        <taxon>Neoptera</taxon>
        <taxon>Paraneoptera</taxon>
        <taxon>Hemiptera</taxon>
        <taxon>Heteroptera</taxon>
        <taxon>Panheteroptera</taxon>
        <taxon>Cimicomorpha</taxon>
        <taxon>Miridae</taxon>
        <taxon>Mirini</taxon>
        <taxon>Lygus</taxon>
    </lineage>
</organism>
<dbReference type="EMBL" id="GBHO01015423">
    <property type="protein sequence ID" value="JAG28181.1"/>
    <property type="molecule type" value="Transcribed_RNA"/>
</dbReference>
<feature type="non-terminal residue" evidence="1">
    <location>
        <position position="1"/>
    </location>
</feature>
<dbReference type="AlphaFoldDB" id="A0A0A9Y979"/>
<accession>A0A0A9Y979</accession>
<protein>
    <submittedName>
        <fullName evidence="1">RNA-directed DNA polymerase from mobile element jockey</fullName>
    </submittedName>
</protein>
<gene>
    <name evidence="1" type="primary">pol_390</name>
    <name evidence="1" type="ORF">CM83_4703</name>
</gene>
<dbReference type="GO" id="GO:0003964">
    <property type="term" value="F:RNA-directed DNA polymerase activity"/>
    <property type="evidence" value="ECO:0007669"/>
    <property type="project" value="UniProtKB-KW"/>
</dbReference>